<dbReference type="InterPro" id="IPR033121">
    <property type="entry name" value="PEPTIDASE_A1"/>
</dbReference>
<reference evidence="3 4" key="1">
    <citation type="submission" date="2023-01" db="EMBL/GenBank/DDBJ databases">
        <title>Analysis of 21 Apiospora genomes using comparative genomics revels a genus with tremendous synthesis potential of carbohydrate active enzymes and secondary metabolites.</title>
        <authorList>
            <person name="Sorensen T."/>
        </authorList>
    </citation>
    <scope>NUCLEOTIDE SEQUENCE [LARGE SCALE GENOMIC DNA]</scope>
    <source>
        <strain evidence="3 4">CBS 83171</strain>
    </source>
</reference>
<evidence type="ECO:0000256" key="1">
    <source>
        <dbReference type="ARBA" id="ARBA00007447"/>
    </source>
</evidence>
<dbReference type="PANTHER" id="PTHR47966">
    <property type="entry name" value="BETA-SITE APP-CLEAVING ENZYME, ISOFORM A-RELATED"/>
    <property type="match status" value="1"/>
</dbReference>
<dbReference type="EMBL" id="JAQQWM010000006">
    <property type="protein sequence ID" value="KAK8059104.1"/>
    <property type="molecule type" value="Genomic_DNA"/>
</dbReference>
<accession>A0ABR1UMM3</accession>
<proteinExistence type="inferred from homology"/>
<evidence type="ECO:0000259" key="2">
    <source>
        <dbReference type="PROSITE" id="PS51767"/>
    </source>
</evidence>
<sequence>MVAIAQTASTLAMPVFYQPMVDQQVIANISWGTPASKVIPTVVDTGSYGYWVAGPDAIVNSGSPYLGAMGPCNQTMDPAFNWPESSTHTGPYDDHSVFAYGGGGKIIDCPSAINDTMSFGGGYPSIENVQVAVCEFMLIKARSTTCDGAHYDKSIMGLAPIPAVHGGPEIHPELLKQGRLSSDVFSMWFDAPPADINEPQMGSLLFGAVPEGKYSGDLVTVHNAGVDREEKGYYYVAMPEVRATNINGKGDKTVLPVANPANVPECLVDSGTWGLTLPTEDKAFYAATGLEADAPFVVPRYPAACADIPLDAGLELAFTGKDGKVASVKIPYRNMAESAGMEPNTCRLNLQLGDVGCTFGGTFYSSAFVAHDDTAQTLQIAQGAVAGSAQSPPVAQRL</sequence>
<keyword evidence="4" id="KW-1185">Reference proteome</keyword>
<organism evidence="3 4">
    <name type="scientific">Apiospora saccharicola</name>
    <dbReference type="NCBI Taxonomy" id="335842"/>
    <lineage>
        <taxon>Eukaryota</taxon>
        <taxon>Fungi</taxon>
        <taxon>Dikarya</taxon>
        <taxon>Ascomycota</taxon>
        <taxon>Pezizomycotina</taxon>
        <taxon>Sordariomycetes</taxon>
        <taxon>Xylariomycetidae</taxon>
        <taxon>Amphisphaeriales</taxon>
        <taxon>Apiosporaceae</taxon>
        <taxon>Apiospora</taxon>
    </lineage>
</organism>
<dbReference type="Pfam" id="PF00026">
    <property type="entry name" value="Asp"/>
    <property type="match status" value="1"/>
</dbReference>
<gene>
    <name evidence="3" type="ORF">PG996_009034</name>
</gene>
<dbReference type="InterPro" id="IPR034164">
    <property type="entry name" value="Pepsin-like_dom"/>
</dbReference>
<dbReference type="InterPro" id="IPR001461">
    <property type="entry name" value="Aspartic_peptidase_A1"/>
</dbReference>
<dbReference type="InterPro" id="IPR021109">
    <property type="entry name" value="Peptidase_aspartic_dom_sf"/>
</dbReference>
<name>A0ABR1UMM3_9PEZI</name>
<comment type="caution">
    <text evidence="3">The sequence shown here is derived from an EMBL/GenBank/DDBJ whole genome shotgun (WGS) entry which is preliminary data.</text>
</comment>
<protein>
    <submittedName>
        <fullName evidence="3">Aspartic-type endopeptidase opsB</fullName>
    </submittedName>
</protein>
<dbReference type="Proteomes" id="UP001446871">
    <property type="component" value="Unassembled WGS sequence"/>
</dbReference>
<dbReference type="PANTHER" id="PTHR47966:SF73">
    <property type="entry name" value="PEPTIDASE A1 DOMAIN-CONTAINING PROTEIN"/>
    <property type="match status" value="1"/>
</dbReference>
<feature type="domain" description="Peptidase A1" evidence="2">
    <location>
        <begin position="25"/>
        <end position="381"/>
    </location>
</feature>
<evidence type="ECO:0000313" key="4">
    <source>
        <dbReference type="Proteomes" id="UP001446871"/>
    </source>
</evidence>
<comment type="similarity">
    <text evidence="1">Belongs to the peptidase A1 family.</text>
</comment>
<dbReference type="SUPFAM" id="SSF50630">
    <property type="entry name" value="Acid proteases"/>
    <property type="match status" value="1"/>
</dbReference>
<dbReference type="PROSITE" id="PS51767">
    <property type="entry name" value="PEPTIDASE_A1"/>
    <property type="match status" value="1"/>
</dbReference>
<dbReference type="CDD" id="cd05471">
    <property type="entry name" value="pepsin_like"/>
    <property type="match status" value="1"/>
</dbReference>
<dbReference type="Gene3D" id="2.40.70.10">
    <property type="entry name" value="Acid Proteases"/>
    <property type="match status" value="2"/>
</dbReference>
<evidence type="ECO:0000313" key="3">
    <source>
        <dbReference type="EMBL" id="KAK8059104.1"/>
    </source>
</evidence>